<evidence type="ECO:0000313" key="1">
    <source>
        <dbReference type="EMBL" id="GLR71302.1"/>
    </source>
</evidence>
<dbReference type="AlphaFoldDB" id="A0AA37SY99"/>
<reference evidence="1" key="1">
    <citation type="journal article" date="2014" name="Int. J. Syst. Evol. Microbiol.">
        <title>Complete genome sequence of Corynebacterium casei LMG S-19264T (=DSM 44701T), isolated from a smear-ripened cheese.</title>
        <authorList>
            <consortium name="US DOE Joint Genome Institute (JGI-PGF)"/>
            <person name="Walter F."/>
            <person name="Albersmeier A."/>
            <person name="Kalinowski J."/>
            <person name="Ruckert C."/>
        </authorList>
    </citation>
    <scope>NUCLEOTIDE SEQUENCE</scope>
    <source>
        <strain evidence="1">NBRC 110023</strain>
    </source>
</reference>
<proteinExistence type="predicted"/>
<keyword evidence="2" id="KW-1185">Reference proteome</keyword>
<accession>A0AA37SY99</accession>
<name>A0AA37SY99_9ALTE</name>
<evidence type="ECO:0000313" key="2">
    <source>
        <dbReference type="Proteomes" id="UP001156601"/>
    </source>
</evidence>
<reference evidence="1" key="2">
    <citation type="submission" date="2023-01" db="EMBL/GenBank/DDBJ databases">
        <title>Draft genome sequence of Agaribacter marinus strain NBRC 110023.</title>
        <authorList>
            <person name="Sun Q."/>
            <person name="Mori K."/>
        </authorList>
    </citation>
    <scope>NUCLEOTIDE SEQUENCE</scope>
    <source>
        <strain evidence="1">NBRC 110023</strain>
    </source>
</reference>
<dbReference type="EMBL" id="BSOT01000006">
    <property type="protein sequence ID" value="GLR71302.1"/>
    <property type="molecule type" value="Genomic_DNA"/>
</dbReference>
<dbReference type="Proteomes" id="UP001156601">
    <property type="component" value="Unassembled WGS sequence"/>
</dbReference>
<gene>
    <name evidence="1" type="ORF">GCM10007852_22100</name>
</gene>
<protein>
    <submittedName>
        <fullName evidence="1">Uncharacterized protein</fullName>
    </submittedName>
</protein>
<organism evidence="1 2">
    <name type="scientific">Agaribacter marinus</name>
    <dbReference type="NCBI Taxonomy" id="1431249"/>
    <lineage>
        <taxon>Bacteria</taxon>
        <taxon>Pseudomonadati</taxon>
        <taxon>Pseudomonadota</taxon>
        <taxon>Gammaproteobacteria</taxon>
        <taxon>Alteromonadales</taxon>
        <taxon>Alteromonadaceae</taxon>
        <taxon>Agaribacter</taxon>
    </lineage>
</organism>
<comment type="caution">
    <text evidence="1">The sequence shown here is derived from an EMBL/GenBank/DDBJ whole genome shotgun (WGS) entry which is preliminary data.</text>
</comment>
<sequence length="83" mass="9183">MQTVTLQLFNQGKWWDAATLSFSGEQLSASCSLSYNPDYIAAAANYDTRDSWACSMNAPIGIIPTDYPHWPALQASFSKIMLC</sequence>